<comment type="subcellular location">
    <subcellularLocation>
        <location evidence="2">Cell membrane</location>
        <topology evidence="2">Multi-pass membrane protein</topology>
    </subcellularLocation>
</comment>
<keyword evidence="4" id="KW-0813">Transport</keyword>
<protein>
    <recommendedName>
        <fullName evidence="3">Molybdate-anion transporter</fullName>
    </recommendedName>
    <alternativeName>
        <fullName evidence="10">Major facilitator superfamily domain-containing protein 5</fullName>
    </alternativeName>
    <alternativeName>
        <fullName evidence="11">Molybdate transporter 2 homolog</fullName>
    </alternativeName>
</protein>
<dbReference type="InterPro" id="IPR008509">
    <property type="entry name" value="MOT2/MFSD5"/>
</dbReference>
<feature type="transmembrane region" description="Helical" evidence="12">
    <location>
        <begin position="213"/>
        <end position="235"/>
    </location>
</feature>
<sequence>MYRSPSDAEAPVEAAVDAECLEGGEKAPLVAKITYGSSDDAVASRVNAAQHMTSDGEYNCFRQRYLVAYLCGHGAIWMKAPYVYSLYQAFGFSHSQISMLYCAGYGSSVVFGLLASILSDKYGRRRMCLVFCVLFALQAALHNSRRYDVLVAARIVGGVATTIFYSCFEAWMVGEHRRRFSDKPISRIFSLQAQAQPWLALGCGFVGDLTVRYAGVTAPVAACAPFLLICTRLVYQWPEHTFEPKVHSDSQPMSPMDGAVLRVGALQSLFEGPMHIFFFLWTPLLNQTSHTVPLGCIFVIFMLGMWLGGVSHSRERFRPPLAVVFTVAAVCLMVPTLLSNFSPRFAAFVVFEASCGCYFPSISTLRSQHFPERTRATTIALFRIPLCLSVICGLLWGGNLSPQANLILSSGVLVLGALLCCTLPRDLRTEH</sequence>
<proteinExistence type="predicted"/>
<keyword evidence="8" id="KW-0406">Ion transport</keyword>
<feature type="transmembrane region" description="Helical" evidence="12">
    <location>
        <begin position="259"/>
        <end position="280"/>
    </location>
</feature>
<evidence type="ECO:0000256" key="11">
    <source>
        <dbReference type="ARBA" id="ARBA00032555"/>
    </source>
</evidence>
<evidence type="ECO:0000313" key="13">
    <source>
        <dbReference type="EMBL" id="CAD8868097.1"/>
    </source>
</evidence>
<feature type="transmembrane region" description="Helical" evidence="12">
    <location>
        <begin position="345"/>
        <end position="365"/>
    </location>
</feature>
<dbReference type="GO" id="GO:0015098">
    <property type="term" value="F:molybdate ion transmembrane transporter activity"/>
    <property type="evidence" value="ECO:0007669"/>
    <property type="project" value="InterPro"/>
</dbReference>
<evidence type="ECO:0000256" key="9">
    <source>
        <dbReference type="ARBA" id="ARBA00023136"/>
    </source>
</evidence>
<feature type="transmembrane region" description="Helical" evidence="12">
    <location>
        <begin position="66"/>
        <end position="84"/>
    </location>
</feature>
<evidence type="ECO:0000256" key="7">
    <source>
        <dbReference type="ARBA" id="ARBA00022989"/>
    </source>
</evidence>
<evidence type="ECO:0000256" key="2">
    <source>
        <dbReference type="ARBA" id="ARBA00004651"/>
    </source>
</evidence>
<name>A0A7S1AX68_NOCSC</name>
<feature type="transmembrane region" description="Helical" evidence="12">
    <location>
        <begin position="149"/>
        <end position="168"/>
    </location>
</feature>
<feature type="transmembrane region" description="Helical" evidence="12">
    <location>
        <begin position="292"/>
        <end position="309"/>
    </location>
</feature>
<dbReference type="Gene3D" id="1.20.1250.20">
    <property type="entry name" value="MFS general substrate transporter like domains"/>
    <property type="match status" value="1"/>
</dbReference>
<evidence type="ECO:0000256" key="1">
    <source>
        <dbReference type="ARBA" id="ARBA00003019"/>
    </source>
</evidence>
<keyword evidence="5" id="KW-1003">Cell membrane</keyword>
<feature type="transmembrane region" description="Helical" evidence="12">
    <location>
        <begin position="96"/>
        <end position="115"/>
    </location>
</feature>
<keyword evidence="7 12" id="KW-1133">Transmembrane helix</keyword>
<reference evidence="13" key="1">
    <citation type="submission" date="2021-01" db="EMBL/GenBank/DDBJ databases">
        <authorList>
            <person name="Corre E."/>
            <person name="Pelletier E."/>
            <person name="Niang G."/>
            <person name="Scheremetjew M."/>
            <person name="Finn R."/>
            <person name="Kale V."/>
            <person name="Holt S."/>
            <person name="Cochrane G."/>
            <person name="Meng A."/>
            <person name="Brown T."/>
            <person name="Cohen L."/>
        </authorList>
    </citation>
    <scope>NUCLEOTIDE SEQUENCE</scope>
</reference>
<evidence type="ECO:0000256" key="5">
    <source>
        <dbReference type="ARBA" id="ARBA00022475"/>
    </source>
</evidence>
<evidence type="ECO:0000256" key="10">
    <source>
        <dbReference type="ARBA" id="ARBA00030646"/>
    </source>
</evidence>
<keyword evidence="6 12" id="KW-0812">Transmembrane</keyword>
<dbReference type="PANTHER" id="PTHR23516:SF1">
    <property type="entry name" value="MOLYBDATE-ANION TRANSPORTER"/>
    <property type="match status" value="1"/>
</dbReference>
<feature type="transmembrane region" description="Helical" evidence="12">
    <location>
        <begin position="377"/>
        <end position="398"/>
    </location>
</feature>
<dbReference type="SUPFAM" id="SSF103473">
    <property type="entry name" value="MFS general substrate transporter"/>
    <property type="match status" value="1"/>
</dbReference>
<dbReference type="GO" id="GO:0005886">
    <property type="term" value="C:plasma membrane"/>
    <property type="evidence" value="ECO:0007669"/>
    <property type="project" value="UniProtKB-SubCell"/>
</dbReference>
<evidence type="ECO:0000256" key="3">
    <source>
        <dbReference type="ARBA" id="ARBA00021242"/>
    </source>
</evidence>
<evidence type="ECO:0000256" key="12">
    <source>
        <dbReference type="SAM" id="Phobius"/>
    </source>
</evidence>
<organism evidence="13">
    <name type="scientific">Noctiluca scintillans</name>
    <name type="common">Sea sparkle</name>
    <name type="synonym">Red tide dinoflagellate</name>
    <dbReference type="NCBI Taxonomy" id="2966"/>
    <lineage>
        <taxon>Eukaryota</taxon>
        <taxon>Sar</taxon>
        <taxon>Alveolata</taxon>
        <taxon>Dinophyceae</taxon>
        <taxon>Noctilucales</taxon>
        <taxon>Noctilucaceae</taxon>
        <taxon>Noctiluca</taxon>
    </lineage>
</organism>
<evidence type="ECO:0000256" key="6">
    <source>
        <dbReference type="ARBA" id="ARBA00022692"/>
    </source>
</evidence>
<comment type="function">
    <text evidence="1">Mediates high-affinity intracellular uptake of the rare oligo-element molybdenum.</text>
</comment>
<gene>
    <name evidence="13" type="ORF">NSCI0253_LOCUS42453</name>
</gene>
<dbReference type="Pfam" id="PF05631">
    <property type="entry name" value="MFS_5"/>
    <property type="match status" value="1"/>
</dbReference>
<accession>A0A7S1AX68</accession>
<evidence type="ECO:0000256" key="8">
    <source>
        <dbReference type="ARBA" id="ARBA00023065"/>
    </source>
</evidence>
<dbReference type="PANTHER" id="PTHR23516">
    <property type="entry name" value="SAM (S-ADENOSYL METHIONINE) TRANSPORTER"/>
    <property type="match status" value="1"/>
</dbReference>
<dbReference type="InterPro" id="IPR036259">
    <property type="entry name" value="MFS_trans_sf"/>
</dbReference>
<feature type="transmembrane region" description="Helical" evidence="12">
    <location>
        <begin position="321"/>
        <end position="339"/>
    </location>
</feature>
<evidence type="ECO:0000256" key="4">
    <source>
        <dbReference type="ARBA" id="ARBA00022448"/>
    </source>
</evidence>
<keyword evidence="9 12" id="KW-0472">Membrane</keyword>
<dbReference type="GO" id="GO:0006811">
    <property type="term" value="P:monoatomic ion transport"/>
    <property type="evidence" value="ECO:0007669"/>
    <property type="project" value="UniProtKB-KW"/>
</dbReference>
<feature type="transmembrane region" description="Helical" evidence="12">
    <location>
        <begin position="404"/>
        <end position="423"/>
    </location>
</feature>
<dbReference type="EMBL" id="HBFQ01060002">
    <property type="protein sequence ID" value="CAD8868097.1"/>
    <property type="molecule type" value="Transcribed_RNA"/>
</dbReference>
<dbReference type="AlphaFoldDB" id="A0A7S1AX68"/>